<dbReference type="EMBL" id="CADCTO010000438">
    <property type="protein sequence ID" value="CAA9277399.1"/>
    <property type="molecule type" value="Genomic_DNA"/>
</dbReference>
<proteinExistence type="predicted"/>
<dbReference type="Gene3D" id="1.25.40.10">
    <property type="entry name" value="Tetratricopeptide repeat domain"/>
    <property type="match status" value="1"/>
</dbReference>
<evidence type="ECO:0000313" key="2">
    <source>
        <dbReference type="EMBL" id="CAA9277399.1"/>
    </source>
</evidence>
<dbReference type="SMART" id="SM00028">
    <property type="entry name" value="TPR"/>
    <property type="match status" value="4"/>
</dbReference>
<dbReference type="InterPro" id="IPR019734">
    <property type="entry name" value="TPR_rpt"/>
</dbReference>
<evidence type="ECO:0000256" key="1">
    <source>
        <dbReference type="SAM" id="MobiDB-lite"/>
    </source>
</evidence>
<sequence length="541" mass="56140">MRSPFPAHRRAAARAAVALLFLCLIGGGAGAAERRPLILIFAPTYEYKTLGRQTPEDAQARTSAVQAVRVVRDLLQQSGVVEAVAYVPEGASDNPLFARAAQESKLSIRWEDPAPPERAALAKALGARYLLTVATGPQPGGGVFVEAQAAPVGRGQAWQAREHAQVTRGSVRVGAAAGAAPAPYNDDLMSAANTLILKFLAGPLGSYTRSAPAPATTPAVEAPAPPPGGGGEAEVRALLAQGEALLTEKDADGAVVAFRAAVNLMPRAAAPRIALIRAYLQARRGAEATSEAQRALALIPADDAAGRAEVSGLMAQGLAISGDTTAARATYEKILAARPQTTWARLGLADLLLTQGKVAEAEALYRAVKEREPANAVAAERLARLHATRGDFAAAMKEMEALPADSAVRYTTARDLFDSGATLVAATLAQSRKTFDKGRTSREAFFETATAQAERANTLVSFLKACPPDQNAPSLVRAYRQRVLAASLLAQAAANVLAFIETGDAAADTQATVLLGEARNSLSEARAAEGPRAAAAEAAAP</sequence>
<reference evidence="2" key="1">
    <citation type="submission" date="2020-02" db="EMBL/GenBank/DDBJ databases">
        <authorList>
            <person name="Meier V. D."/>
        </authorList>
    </citation>
    <scope>NUCLEOTIDE SEQUENCE</scope>
    <source>
        <strain evidence="2">AVDCRST_MAG63</strain>
    </source>
</reference>
<accession>A0A6J4JEZ0</accession>
<dbReference type="SUPFAM" id="SSF48452">
    <property type="entry name" value="TPR-like"/>
    <property type="match status" value="1"/>
</dbReference>
<feature type="compositionally biased region" description="Low complexity" evidence="1">
    <location>
        <begin position="211"/>
        <end position="222"/>
    </location>
</feature>
<dbReference type="Pfam" id="PF14559">
    <property type="entry name" value="TPR_19"/>
    <property type="match status" value="1"/>
</dbReference>
<dbReference type="AlphaFoldDB" id="A0A6J4JEZ0"/>
<gene>
    <name evidence="2" type="ORF">AVDCRST_MAG63-3317</name>
</gene>
<feature type="region of interest" description="Disordered" evidence="1">
    <location>
        <begin position="210"/>
        <end position="231"/>
    </location>
</feature>
<name>A0A6J4JEZ0_9BACT</name>
<dbReference type="InterPro" id="IPR011990">
    <property type="entry name" value="TPR-like_helical_dom_sf"/>
</dbReference>
<organism evidence="2">
    <name type="scientific">uncultured Armatimonadetes bacterium</name>
    <dbReference type="NCBI Taxonomy" id="157466"/>
    <lineage>
        <taxon>Bacteria</taxon>
        <taxon>Bacillati</taxon>
        <taxon>Armatimonadota</taxon>
        <taxon>environmental samples</taxon>
    </lineage>
</organism>
<protein>
    <submittedName>
        <fullName evidence="2">Uncharacterized protein</fullName>
    </submittedName>
</protein>